<dbReference type="Proteomes" id="UP000325827">
    <property type="component" value="Unassembled WGS sequence"/>
</dbReference>
<evidence type="ECO:0000259" key="2">
    <source>
        <dbReference type="PROSITE" id="PS51186"/>
    </source>
</evidence>
<reference evidence="4" key="1">
    <citation type="submission" date="2019-09" db="EMBL/GenBank/DDBJ databases">
        <title>Mumia zhuanghuii sp. nov. isolated from the intestinal contents of plateau pika (Ochotona curzoniae) in the Qinghai-Tibet plateau of China.</title>
        <authorList>
            <person name="Tian Z."/>
        </authorList>
    </citation>
    <scope>NUCLEOTIDE SEQUENCE [LARGE SCALE GENOMIC DNA]</scope>
    <source>
        <strain evidence="4">JCM 30598</strain>
    </source>
</reference>
<feature type="domain" description="N-acetyltransferase" evidence="2">
    <location>
        <begin position="4"/>
        <end position="191"/>
    </location>
</feature>
<gene>
    <name evidence="3" type="ORF">F6B43_04860</name>
</gene>
<accession>A0A5J5J4H4</accession>
<evidence type="ECO:0000313" key="3">
    <source>
        <dbReference type="EMBL" id="KAA9110961.1"/>
    </source>
</evidence>
<evidence type="ECO:0000256" key="1">
    <source>
        <dbReference type="SAM" id="MobiDB-lite"/>
    </source>
</evidence>
<dbReference type="GO" id="GO:0016747">
    <property type="term" value="F:acyltransferase activity, transferring groups other than amino-acyl groups"/>
    <property type="evidence" value="ECO:0007669"/>
    <property type="project" value="InterPro"/>
</dbReference>
<organism evidence="3 4">
    <name type="scientific">Microbacterium rhizomatis</name>
    <dbReference type="NCBI Taxonomy" id="1631477"/>
    <lineage>
        <taxon>Bacteria</taxon>
        <taxon>Bacillati</taxon>
        <taxon>Actinomycetota</taxon>
        <taxon>Actinomycetes</taxon>
        <taxon>Micrococcales</taxon>
        <taxon>Microbacteriaceae</taxon>
        <taxon>Microbacterium</taxon>
    </lineage>
</organism>
<dbReference type="InterPro" id="IPR000182">
    <property type="entry name" value="GNAT_dom"/>
</dbReference>
<dbReference type="CDD" id="cd04301">
    <property type="entry name" value="NAT_SF"/>
    <property type="match status" value="1"/>
</dbReference>
<dbReference type="Pfam" id="PF00583">
    <property type="entry name" value="Acetyltransf_1"/>
    <property type="match status" value="1"/>
</dbReference>
<dbReference type="InterPro" id="IPR016181">
    <property type="entry name" value="Acyl_CoA_acyltransferase"/>
</dbReference>
<comment type="caution">
    <text evidence="3">The sequence shown here is derived from an EMBL/GenBank/DDBJ whole genome shotgun (WGS) entry which is preliminary data.</text>
</comment>
<dbReference type="Gene3D" id="3.40.630.30">
    <property type="match status" value="1"/>
</dbReference>
<dbReference type="PROSITE" id="PS51186">
    <property type="entry name" value="GNAT"/>
    <property type="match status" value="1"/>
</dbReference>
<dbReference type="RefSeq" id="WP_150447733.1">
    <property type="nucleotide sequence ID" value="NZ_VYSA01000001.1"/>
</dbReference>
<protein>
    <submittedName>
        <fullName evidence="3">GNAT family N-acetyltransferase</fullName>
    </submittedName>
</protein>
<dbReference type="AlphaFoldDB" id="A0A5J5J4H4"/>
<evidence type="ECO:0000313" key="4">
    <source>
        <dbReference type="Proteomes" id="UP000325827"/>
    </source>
</evidence>
<dbReference type="SUPFAM" id="SSF55729">
    <property type="entry name" value="Acyl-CoA N-acyltransferases (Nat)"/>
    <property type="match status" value="1"/>
</dbReference>
<proteinExistence type="predicted"/>
<sequence length="191" mass="20655">MPDITIAPATADRSDDAEHALTGGGDGASCRCQWWTITNAEFQAASVDDKAEMLRSEMRADPPPGLIAYVDGEAAGWIRVGPRDAQRRIARTREFADATQPWDDPSIWAVSCFVVRKEYRGIGLNARLLAAAVDFARAHGAATVEGYPIDTSVGKKSPNNLFRGVLSVFADAGFREVARPKPDRAIVALQL</sequence>
<keyword evidence="3" id="KW-0808">Transferase</keyword>
<dbReference type="OrthoDB" id="3239945at2"/>
<feature type="region of interest" description="Disordered" evidence="1">
    <location>
        <begin position="1"/>
        <end position="26"/>
    </location>
</feature>
<dbReference type="EMBL" id="VYSA01000001">
    <property type="protein sequence ID" value="KAA9110961.1"/>
    <property type="molecule type" value="Genomic_DNA"/>
</dbReference>
<keyword evidence="4" id="KW-1185">Reference proteome</keyword>
<name>A0A5J5J4H4_9MICO</name>